<keyword evidence="1" id="KW-0732">Signal</keyword>
<dbReference type="NCBIfam" id="TIGR04183">
    <property type="entry name" value="Por_Secre_tail"/>
    <property type="match status" value="1"/>
</dbReference>
<comment type="caution">
    <text evidence="7">The sequence shown here is derived from an EMBL/GenBank/DDBJ whole genome shotgun (WGS) entry which is preliminary data.</text>
</comment>
<reference evidence="7 8" key="1">
    <citation type="submission" date="2019-08" db="EMBL/GenBank/DDBJ databases">
        <authorList>
            <person name="Seo M.-J."/>
        </authorList>
    </citation>
    <scope>NUCLEOTIDE SEQUENCE [LARGE SCALE GENOMIC DNA]</scope>
    <source>
        <strain evidence="7 8">KIGAM108</strain>
    </source>
</reference>
<feature type="domain" description="LTD" evidence="6">
    <location>
        <begin position="36"/>
        <end position="218"/>
    </location>
</feature>
<dbReference type="SUPFAM" id="SSF74853">
    <property type="entry name" value="Lamin A/C globular tail domain"/>
    <property type="match status" value="1"/>
</dbReference>
<dbReference type="Gene3D" id="2.60.40.10">
    <property type="entry name" value="Immunoglobulins"/>
    <property type="match status" value="1"/>
</dbReference>
<dbReference type="InterPro" id="IPR013783">
    <property type="entry name" value="Ig-like_fold"/>
</dbReference>
<dbReference type="SMART" id="SM00060">
    <property type="entry name" value="FN3"/>
    <property type="match status" value="3"/>
</dbReference>
<dbReference type="InterPro" id="IPR038081">
    <property type="entry name" value="CalX-like_sf"/>
</dbReference>
<accession>A0A5D6VHJ7</accession>
<dbReference type="Pfam" id="PF03160">
    <property type="entry name" value="Calx-beta"/>
    <property type="match status" value="1"/>
</dbReference>
<proteinExistence type="predicted"/>
<sequence>MTTLSTPPRVAPPLCGRGFFMALVLLLLPLLGWAQSTTVVISQVYGGGGGTSTSPSPSYKYDFVEIFNKSSSEVTLDGKSIQYAPATGTTGSYQIFSFPTGAKIGAGKYYLVRLATATGATGADITNQDASGVIAMSGTAGRVALVANTTALAQSTTIPNASVIDFVGYGTNAIQKEGTSTTANLSTTTAAIRGNGGCDDTDQNGTDFTVATPVTPRNSGTTANPCGGSDTTPPTFATGSPSTSAPTGTGFTLSSTINEVGKTYYVVLADGATAPTAAQVKAASGTPLASGNFTNPTANTAATSVVGGLSASTAYDVYVVAEDNVPNLQASPVKLDVTTGSGAPVPTISPSGAALTAFNTVASSPSAEQSFTVSATNLTANVVVQAPTGYEVSQSSGSGFGTSTSIAFGSGTLTNVPVYVRLSGAGSGTVAGSVTLNSTGAAEQTKAVTGTVVAEPTTAPTVSAGTPTQVAVTLTVGSGNGSKRLLVVRAATTTAVAPTDKTAYTANLAFGSGATTGTGNFVVLNGTGTSAAVTGLTAGTNYVAEVYAYNESSTAGFENYLQTPLGSTTFTTLTAPLLVYDFTAGATPSTQNANVTGSAFSRKNVTSSTASGRYSSSNWSTTATIDTSKYVQFAFNANSGYMASLTTLTFVDQSSGTGPNKYEVRSSLDNFATALSSGSTTGGSKSVTLSGFTNLIAKVTFRFYAAGSSATGGTYSVDDVNLYGTVEVSTVPTVATGTISPTSFCVGQGGAAVSVPFTSTNTFTTGNVYTAYIVSGGVSTAIGSVSSTANSGTISGTIPTSIATGTSYRIRVDASAPATTGTDNGADLSVVNYATNEVMNPTAVSGNQQVTLSWTNPTSCFSRVVIVARAGSSVTVKPSGSFTANTVFGSGTNLGTVANPNQYVVYSGTGTSATVTGLTNGTEYFFTIYTTNESGYSNGLERSASPAAPVTLTEVVLPQYLVARTGTSAHDNRVPYAYRATLSGLIPNATYRYHNGAIDPAVDNTSATGSGNSIFATTAGAFVRTGSKGFTTAGNYGELQADASGNYTGWFVLEPTSNAVFEPGDVVQMRIVLNNGNGGTTPVSYLTTTSTVSVVSLGTSATDATAVYGNSGATASNFVLTYDNETGSGRPLYASFVESDGSANTLVNNYAAFYANNVEGVTGAWGAITPNNNANGIRRIEQRSLQTGAVVGCIATDADGTWPSGVVTASPAGGTTALVITTTDAPLSCEAYVSFIPNTLSVTEGNSGTSTVSVNVTVANTPASPLEVTVSNTGTGTATAGSDFTFLPQTLTFNTAGTQTVTLTIKGDTDIETNETVVLGLAVTAGGPATVVNSTATVTIVTDDTPSFANVLLLEENFDYAASTTLTTTASADAATKWAVHSGSTTNSISTVADNLLATGYPQGIAAVDANSSSKASLKTNGQDINRAFAVLPLQDKLYASALVQVSAAQASGDYFLHFAEADPAVGNLFRGRVFARSSGTGINFGLSVGSGTASATYSTTVHNLATTYLVVLKYETKGTAETAEDDVVSLYVFDAADNFSTEPTTPFIGPLTDASLTAFLPATIALRQGSASGASATLTVDNLRVATGWGAAVGQVEITSPSYVNPGNYYSLKMNGGTGYTTTTLTGASTTPVVEHALTLTSGVLNTNDNALKLNNLVNIFGGNSTSYIEGPLARMKVAGAGTLMFPVGQAAEYRPLTLNITTQANAATYTATQHEGAPANQNFGSSDIKRVSTERYYTVAPATEPGAGEFAGTITLSYDAYKDGVNAPNAPSLVIAKSHAGGAWEDIGQSATSATTVTSDPFTSFSDFVLASTDASINVNPLPVQLTAFSAAREGAQVQVQWVTASERNSARFEVERSADGVHFTQVGRVNGQGSTTARSTYRFADAKPLSGVSYYRLRQVDQDGTAHLSEVRTVQGGKLSAGIYPNPVASTLYLQLPEHAGAVQAIVTDLAGREVYRAMVPASQQLDLRQLPQGSYVLVLQGAQLRSTHKLVKTN</sequence>
<dbReference type="InterPro" id="IPR036415">
    <property type="entry name" value="Lamin_tail_dom_sf"/>
</dbReference>
<name>A0A5D6VHJ7_9BACT</name>
<dbReference type="Pfam" id="PF18962">
    <property type="entry name" value="Por_Secre_tail"/>
    <property type="match status" value="1"/>
</dbReference>
<feature type="region of interest" description="Disordered" evidence="4">
    <location>
        <begin position="210"/>
        <end position="250"/>
    </location>
</feature>
<evidence type="ECO:0000256" key="4">
    <source>
        <dbReference type="SAM" id="MobiDB-lite"/>
    </source>
</evidence>
<protein>
    <submittedName>
        <fullName evidence="7">T9SS type A sorting domain-containing protein</fullName>
    </submittedName>
</protein>
<evidence type="ECO:0000259" key="6">
    <source>
        <dbReference type="PROSITE" id="PS51841"/>
    </source>
</evidence>
<dbReference type="InterPro" id="IPR003644">
    <property type="entry name" value="Calx_beta"/>
</dbReference>
<dbReference type="GO" id="GO:0016020">
    <property type="term" value="C:membrane"/>
    <property type="evidence" value="ECO:0007669"/>
    <property type="project" value="InterPro"/>
</dbReference>
<dbReference type="InterPro" id="IPR026444">
    <property type="entry name" value="Secre_tail"/>
</dbReference>
<evidence type="ECO:0000256" key="2">
    <source>
        <dbReference type="ARBA" id="ARBA00022737"/>
    </source>
</evidence>
<dbReference type="InterPro" id="IPR001322">
    <property type="entry name" value="Lamin_tail_dom"/>
</dbReference>
<dbReference type="CDD" id="cd00063">
    <property type="entry name" value="FN3"/>
    <property type="match status" value="1"/>
</dbReference>
<evidence type="ECO:0000256" key="3">
    <source>
        <dbReference type="ARBA" id="ARBA00022837"/>
    </source>
</evidence>
<evidence type="ECO:0000313" key="8">
    <source>
        <dbReference type="Proteomes" id="UP000322791"/>
    </source>
</evidence>
<feature type="domain" description="Fibronectin type-III" evidence="5">
    <location>
        <begin position="834"/>
        <end position="956"/>
    </location>
</feature>
<dbReference type="SUPFAM" id="SSF141072">
    <property type="entry name" value="CalX-like"/>
    <property type="match status" value="1"/>
</dbReference>
<evidence type="ECO:0000313" key="7">
    <source>
        <dbReference type="EMBL" id="TYZ14239.1"/>
    </source>
</evidence>
<dbReference type="Pfam" id="PF00932">
    <property type="entry name" value="LTD"/>
    <property type="match status" value="1"/>
</dbReference>
<dbReference type="Gene3D" id="2.60.40.2030">
    <property type="match status" value="1"/>
</dbReference>
<keyword evidence="3" id="KW-0106">Calcium</keyword>
<dbReference type="Proteomes" id="UP000322791">
    <property type="component" value="Unassembled WGS sequence"/>
</dbReference>
<dbReference type="PROSITE" id="PS51841">
    <property type="entry name" value="LTD"/>
    <property type="match status" value="1"/>
</dbReference>
<keyword evidence="8" id="KW-1185">Reference proteome</keyword>
<dbReference type="PROSITE" id="PS50853">
    <property type="entry name" value="FN3"/>
    <property type="match status" value="1"/>
</dbReference>
<dbReference type="InterPro" id="IPR036116">
    <property type="entry name" value="FN3_sf"/>
</dbReference>
<dbReference type="SUPFAM" id="SSF49265">
    <property type="entry name" value="Fibronectin type III"/>
    <property type="match status" value="2"/>
</dbReference>
<dbReference type="EMBL" id="VTHL01000001">
    <property type="protein sequence ID" value="TYZ14239.1"/>
    <property type="molecule type" value="Genomic_DNA"/>
</dbReference>
<keyword evidence="2" id="KW-0677">Repeat</keyword>
<evidence type="ECO:0000256" key="1">
    <source>
        <dbReference type="ARBA" id="ARBA00022729"/>
    </source>
</evidence>
<feature type="compositionally biased region" description="Low complexity" evidence="4">
    <location>
        <begin position="231"/>
        <end position="250"/>
    </location>
</feature>
<organism evidence="7 8">
    <name type="scientific">Hymenobacter lutimineralis</name>
    <dbReference type="NCBI Taxonomy" id="2606448"/>
    <lineage>
        <taxon>Bacteria</taxon>
        <taxon>Pseudomonadati</taxon>
        <taxon>Bacteroidota</taxon>
        <taxon>Cytophagia</taxon>
        <taxon>Cytophagales</taxon>
        <taxon>Hymenobacteraceae</taxon>
        <taxon>Hymenobacter</taxon>
    </lineage>
</organism>
<feature type="compositionally biased region" description="Polar residues" evidence="4">
    <location>
        <begin position="215"/>
        <end position="224"/>
    </location>
</feature>
<dbReference type="GO" id="GO:0007154">
    <property type="term" value="P:cell communication"/>
    <property type="evidence" value="ECO:0007669"/>
    <property type="project" value="InterPro"/>
</dbReference>
<dbReference type="InterPro" id="IPR003961">
    <property type="entry name" value="FN3_dom"/>
</dbReference>
<gene>
    <name evidence="7" type="ORF">FY528_00460</name>
</gene>
<evidence type="ECO:0000259" key="5">
    <source>
        <dbReference type="PROSITE" id="PS50853"/>
    </source>
</evidence>